<dbReference type="PANTHER" id="PTHR33395">
    <property type="entry name" value="TRANSCRIPTASE, PUTATIVE-RELATED-RELATED"/>
    <property type="match status" value="1"/>
</dbReference>
<dbReference type="Proteomes" id="UP001145742">
    <property type="component" value="Unassembled WGS sequence"/>
</dbReference>
<keyword evidence="1" id="KW-0418">Kinase</keyword>
<comment type="caution">
    <text evidence="1">The sequence shown here is derived from an EMBL/GenBank/DDBJ whole genome shotgun (WGS) entry which is preliminary data.</text>
</comment>
<sequence length="161" mass="18412">MHWSSYWTSTTLTFAGGTTQQGISNPGGSWNALMINNLLLQVLQESMRRGAILDLALTKKGLVRNVKLKSSIGCSDHEMVEFGNLGAARRVHCKLTNLDVRRTDFGLFRNLFGRVPWDKALERRQAQGSWLTFKNHLYEAQKQCIPMKFGRYIKRPAWINK</sequence>
<keyword evidence="1" id="KW-0808">Transferase</keyword>
<reference evidence="1" key="1">
    <citation type="submission" date="2019-10" db="EMBL/GenBank/DDBJ databases">
        <authorList>
            <person name="Soares A.E.R."/>
            <person name="Aleixo A."/>
            <person name="Schneider P."/>
            <person name="Miyaki C.Y."/>
            <person name="Schneider M.P."/>
            <person name="Mello C."/>
            <person name="Vasconcelos A.T.R."/>
        </authorList>
    </citation>
    <scope>NUCLEOTIDE SEQUENCE</scope>
    <source>
        <tissue evidence="1">Muscle</tissue>
    </source>
</reference>
<dbReference type="GO" id="GO:0016301">
    <property type="term" value="F:kinase activity"/>
    <property type="evidence" value="ECO:0007669"/>
    <property type="project" value="UniProtKB-KW"/>
</dbReference>
<organism evidence="1 2">
    <name type="scientific">Willisornis vidua</name>
    <name type="common">Xingu scale-backed antbird</name>
    <dbReference type="NCBI Taxonomy" id="1566151"/>
    <lineage>
        <taxon>Eukaryota</taxon>
        <taxon>Metazoa</taxon>
        <taxon>Chordata</taxon>
        <taxon>Craniata</taxon>
        <taxon>Vertebrata</taxon>
        <taxon>Euteleostomi</taxon>
        <taxon>Archelosauria</taxon>
        <taxon>Archosauria</taxon>
        <taxon>Dinosauria</taxon>
        <taxon>Saurischia</taxon>
        <taxon>Theropoda</taxon>
        <taxon>Coelurosauria</taxon>
        <taxon>Aves</taxon>
        <taxon>Neognathae</taxon>
        <taxon>Neoaves</taxon>
        <taxon>Telluraves</taxon>
        <taxon>Australaves</taxon>
        <taxon>Passeriformes</taxon>
        <taxon>Thamnophilidae</taxon>
        <taxon>Willisornis</taxon>
    </lineage>
</organism>
<evidence type="ECO:0000313" key="2">
    <source>
        <dbReference type="Proteomes" id="UP001145742"/>
    </source>
</evidence>
<dbReference type="PANTHER" id="PTHR33395:SF22">
    <property type="entry name" value="REVERSE TRANSCRIPTASE DOMAIN-CONTAINING PROTEIN"/>
    <property type="match status" value="1"/>
</dbReference>
<dbReference type="EMBL" id="WHWB01033907">
    <property type="protein sequence ID" value="KAJ7415812.1"/>
    <property type="molecule type" value="Genomic_DNA"/>
</dbReference>
<evidence type="ECO:0000313" key="1">
    <source>
        <dbReference type="EMBL" id="KAJ7415812.1"/>
    </source>
</evidence>
<keyword evidence="2" id="KW-1185">Reference proteome</keyword>
<proteinExistence type="predicted"/>
<accession>A0ABQ9DBQ0</accession>
<gene>
    <name evidence="1" type="ORF">WISP_76006</name>
</gene>
<protein>
    <submittedName>
        <fullName evidence="1">Glycerol kinase</fullName>
    </submittedName>
</protein>
<name>A0ABQ9DBQ0_9PASS</name>